<name>A0A0A2DHQ7_9CORY</name>
<dbReference type="Proteomes" id="UP000030145">
    <property type="component" value="Unassembled WGS sequence"/>
</dbReference>
<comment type="caution">
    <text evidence="1">The sequence shown here is derived from an EMBL/GenBank/DDBJ whole genome shotgun (WGS) entry which is preliminary data.</text>
</comment>
<protein>
    <submittedName>
        <fullName evidence="1">Uncharacterized protein</fullName>
    </submittedName>
</protein>
<gene>
    <name evidence="1" type="ORF">MA47_05235</name>
</gene>
<evidence type="ECO:0000313" key="2">
    <source>
        <dbReference type="Proteomes" id="UP000030145"/>
    </source>
</evidence>
<organism evidence="1 2">
    <name type="scientific">Corynebacterium auriscanis</name>
    <dbReference type="NCBI Taxonomy" id="99807"/>
    <lineage>
        <taxon>Bacteria</taxon>
        <taxon>Bacillati</taxon>
        <taxon>Actinomycetota</taxon>
        <taxon>Actinomycetes</taxon>
        <taxon>Mycobacteriales</taxon>
        <taxon>Corynebacteriaceae</taxon>
        <taxon>Corynebacterium</taxon>
    </lineage>
</organism>
<proteinExistence type="predicted"/>
<reference evidence="1 2" key="1">
    <citation type="submission" date="2014-10" db="EMBL/GenBank/DDBJ databases">
        <title>Whole Genome sequence of Corynebacterium auriscanis strain CIP 106629.</title>
        <authorList>
            <person name="Hassan S.S."/>
            <person name="Jamal S.B."/>
            <person name="Tiwari S."/>
            <person name="Oliveira L.D.C."/>
            <person name="Souza F."/>
            <person name="Mariano D.C."/>
            <person name="Almeida S."/>
            <person name="Dorella F."/>
            <person name="Pereira F."/>
            <person name="Carvalho A."/>
            <person name="Leal C.A."/>
            <person name="Soares S.D.C."/>
            <person name="Figueiredo H.C."/>
            <person name="Silva A."/>
            <person name="Azevedo V.A."/>
        </authorList>
    </citation>
    <scope>NUCLEOTIDE SEQUENCE [LARGE SCALE GENOMIC DNA]</scope>
    <source>
        <strain evidence="1 2">CIP 106629</strain>
    </source>
</reference>
<sequence length="60" mass="6956">MWRNHRAWLSGQFSGLAINLEPPTGKLAERDDGLAVRSWLDEWNRSTIPAQREDKKLSHL</sequence>
<keyword evidence="2" id="KW-1185">Reference proteome</keyword>
<accession>A0A0A2DHQ7</accession>
<evidence type="ECO:0000313" key="1">
    <source>
        <dbReference type="EMBL" id="KGM18723.1"/>
    </source>
</evidence>
<dbReference type="AlphaFoldDB" id="A0A0A2DHQ7"/>
<dbReference type="EMBL" id="JRVJ01000005">
    <property type="protein sequence ID" value="KGM18723.1"/>
    <property type="molecule type" value="Genomic_DNA"/>
</dbReference>